<dbReference type="GO" id="GO:0003677">
    <property type="term" value="F:DNA binding"/>
    <property type="evidence" value="ECO:0007669"/>
    <property type="project" value="InterPro"/>
</dbReference>
<dbReference type="InterPro" id="IPR009057">
    <property type="entry name" value="Homeodomain-like_sf"/>
</dbReference>
<dbReference type="InterPro" id="IPR036388">
    <property type="entry name" value="WH-like_DNA-bd_sf"/>
</dbReference>
<evidence type="ECO:0000313" key="3">
    <source>
        <dbReference type="EMBL" id="TCC46536.1"/>
    </source>
</evidence>
<protein>
    <submittedName>
        <fullName evidence="3">MurR/RpiR family transcriptional regulator</fullName>
    </submittedName>
</protein>
<dbReference type="PANTHER" id="PTHR30514:SF18">
    <property type="entry name" value="RPIR-FAMILY TRANSCRIPTIONAL REGULATOR"/>
    <property type="match status" value="1"/>
</dbReference>
<keyword evidence="4" id="KW-1185">Reference proteome</keyword>
<dbReference type="InterPro" id="IPR046348">
    <property type="entry name" value="SIS_dom_sf"/>
</dbReference>
<evidence type="ECO:0000259" key="1">
    <source>
        <dbReference type="PROSITE" id="PS51071"/>
    </source>
</evidence>
<name>A0A4R0JNL2_9ACTN</name>
<sequence>MVDEVTGVTRNPALADLRRRIRDHWDEFTPASRAVCRSLSEISPERLLYLSAQELGQASKTSNATVIRTLQSLGYAGLAELKDRVATPFRSTTRREERLRDRMEATGGDPKHVWDRVITESIERIEFLNQHMAMDKYQEAVRLMLDARELVIYGFGANYVAAEYLMLKLRRFGLRSRCIRTAGFQLADDLLGIGSEDVVIVIAPGRLIIDGEVVIDRARAVGAGIILLSEEHVAERLADDVTVAIHVPNTVTGITAEMLTTIVTADALAQAVAAADAERTLETSHTLESLRQQLGF</sequence>
<dbReference type="SUPFAM" id="SSF53697">
    <property type="entry name" value="SIS domain"/>
    <property type="match status" value="1"/>
</dbReference>
<proteinExistence type="predicted"/>
<feature type="domain" description="SIS" evidence="2">
    <location>
        <begin position="140"/>
        <end position="278"/>
    </location>
</feature>
<dbReference type="InterPro" id="IPR001347">
    <property type="entry name" value="SIS_dom"/>
</dbReference>
<evidence type="ECO:0000259" key="2">
    <source>
        <dbReference type="PROSITE" id="PS51464"/>
    </source>
</evidence>
<dbReference type="PANTHER" id="PTHR30514">
    <property type="entry name" value="GLUCOKINASE"/>
    <property type="match status" value="1"/>
</dbReference>
<dbReference type="GO" id="GO:1901135">
    <property type="term" value="P:carbohydrate derivative metabolic process"/>
    <property type="evidence" value="ECO:0007669"/>
    <property type="project" value="InterPro"/>
</dbReference>
<dbReference type="InterPro" id="IPR000281">
    <property type="entry name" value="HTH_RpiR"/>
</dbReference>
<accession>A0A4R0JNL2</accession>
<dbReference type="PROSITE" id="PS51071">
    <property type="entry name" value="HTH_RPIR"/>
    <property type="match status" value="1"/>
</dbReference>
<gene>
    <name evidence="3" type="ORF">E0H75_26095</name>
</gene>
<dbReference type="EMBL" id="SJKD01000006">
    <property type="protein sequence ID" value="TCC46536.1"/>
    <property type="molecule type" value="Genomic_DNA"/>
</dbReference>
<dbReference type="Gene3D" id="3.40.50.10490">
    <property type="entry name" value="Glucose-6-phosphate isomerase like protein, domain 1"/>
    <property type="match status" value="1"/>
</dbReference>
<dbReference type="PROSITE" id="PS51464">
    <property type="entry name" value="SIS"/>
    <property type="match status" value="1"/>
</dbReference>
<dbReference type="AlphaFoldDB" id="A0A4R0JNL2"/>
<dbReference type="SUPFAM" id="SSF46689">
    <property type="entry name" value="Homeodomain-like"/>
    <property type="match status" value="1"/>
</dbReference>
<organism evidence="3 4">
    <name type="scientific">Kribbella capetownensis</name>
    <dbReference type="NCBI Taxonomy" id="1572659"/>
    <lineage>
        <taxon>Bacteria</taxon>
        <taxon>Bacillati</taxon>
        <taxon>Actinomycetota</taxon>
        <taxon>Actinomycetes</taxon>
        <taxon>Propionibacteriales</taxon>
        <taxon>Kribbellaceae</taxon>
        <taxon>Kribbella</taxon>
    </lineage>
</organism>
<dbReference type="OrthoDB" id="3808596at2"/>
<comment type="caution">
    <text evidence="3">The sequence shown here is derived from an EMBL/GenBank/DDBJ whole genome shotgun (WGS) entry which is preliminary data.</text>
</comment>
<feature type="domain" description="HTH rpiR-type" evidence="1">
    <location>
        <begin position="15"/>
        <end position="92"/>
    </location>
</feature>
<evidence type="ECO:0000313" key="4">
    <source>
        <dbReference type="Proteomes" id="UP000293342"/>
    </source>
</evidence>
<dbReference type="RefSeq" id="WP_131516283.1">
    <property type="nucleotide sequence ID" value="NZ_SJKD01000006.1"/>
</dbReference>
<dbReference type="GO" id="GO:0097367">
    <property type="term" value="F:carbohydrate derivative binding"/>
    <property type="evidence" value="ECO:0007669"/>
    <property type="project" value="InterPro"/>
</dbReference>
<reference evidence="3 4" key="1">
    <citation type="submission" date="2019-02" db="EMBL/GenBank/DDBJ databases">
        <title>Kribbella capetownensis sp. nov. and Kribbella speibonae sp. nov., isolated from soil.</title>
        <authorList>
            <person name="Curtis S.M."/>
            <person name="Norton I."/>
            <person name="Everest G.J."/>
            <person name="Meyers P.R."/>
        </authorList>
    </citation>
    <scope>NUCLEOTIDE SEQUENCE [LARGE SCALE GENOMIC DNA]</scope>
    <source>
        <strain evidence="3 4">YM53</strain>
    </source>
</reference>
<dbReference type="Gene3D" id="1.10.10.10">
    <property type="entry name" value="Winged helix-like DNA-binding domain superfamily/Winged helix DNA-binding domain"/>
    <property type="match status" value="1"/>
</dbReference>
<dbReference type="Proteomes" id="UP000293342">
    <property type="component" value="Unassembled WGS sequence"/>
</dbReference>
<dbReference type="InterPro" id="IPR047640">
    <property type="entry name" value="RpiR-like"/>
</dbReference>
<dbReference type="Pfam" id="PF01380">
    <property type="entry name" value="SIS"/>
    <property type="match status" value="1"/>
</dbReference>
<dbReference type="GO" id="GO:0003700">
    <property type="term" value="F:DNA-binding transcription factor activity"/>
    <property type="evidence" value="ECO:0007669"/>
    <property type="project" value="InterPro"/>
</dbReference>